<dbReference type="SUPFAM" id="SSF55729">
    <property type="entry name" value="Acyl-CoA N-acyltransferases (Nat)"/>
    <property type="match status" value="1"/>
</dbReference>
<dbReference type="Proteomes" id="UP000707352">
    <property type="component" value="Unassembled WGS sequence"/>
</dbReference>
<accession>A0ABX0VA82</accession>
<dbReference type="InterPro" id="IPR000182">
    <property type="entry name" value="GNAT_dom"/>
</dbReference>
<name>A0ABX0VA82_9HYPH</name>
<organism evidence="2 3">
    <name type="scientific">Microvirga terricola</name>
    <dbReference type="NCBI Taxonomy" id="2719797"/>
    <lineage>
        <taxon>Bacteria</taxon>
        <taxon>Pseudomonadati</taxon>
        <taxon>Pseudomonadota</taxon>
        <taxon>Alphaproteobacteria</taxon>
        <taxon>Hyphomicrobiales</taxon>
        <taxon>Methylobacteriaceae</taxon>
        <taxon>Microvirga</taxon>
    </lineage>
</organism>
<dbReference type="PROSITE" id="PS51186">
    <property type="entry name" value="GNAT"/>
    <property type="match status" value="1"/>
</dbReference>
<evidence type="ECO:0000313" key="2">
    <source>
        <dbReference type="EMBL" id="NIX76099.1"/>
    </source>
</evidence>
<feature type="domain" description="N-acetyltransferase" evidence="1">
    <location>
        <begin position="3"/>
        <end position="176"/>
    </location>
</feature>
<proteinExistence type="predicted"/>
<dbReference type="CDD" id="cd04301">
    <property type="entry name" value="NAT_SF"/>
    <property type="match status" value="1"/>
</dbReference>
<comment type="caution">
    <text evidence="2">The sequence shown here is derived from an EMBL/GenBank/DDBJ whole genome shotgun (WGS) entry which is preliminary data.</text>
</comment>
<dbReference type="EMBL" id="JAATJS010000002">
    <property type="protein sequence ID" value="NIX76099.1"/>
    <property type="molecule type" value="Genomic_DNA"/>
</dbReference>
<evidence type="ECO:0000259" key="1">
    <source>
        <dbReference type="PROSITE" id="PS51186"/>
    </source>
</evidence>
<dbReference type="RefSeq" id="WP_167672002.1">
    <property type="nucleotide sequence ID" value="NZ_JAATJS010000002.1"/>
</dbReference>
<dbReference type="Gene3D" id="3.40.630.30">
    <property type="match status" value="1"/>
</dbReference>
<gene>
    <name evidence="2" type="ORF">HB375_05650</name>
</gene>
<protein>
    <submittedName>
        <fullName evidence="2">GNAT family N-acetyltransferase</fullName>
    </submittedName>
</protein>
<keyword evidence="3" id="KW-1185">Reference proteome</keyword>
<dbReference type="InterPro" id="IPR016181">
    <property type="entry name" value="Acyl_CoA_acyltransferase"/>
</dbReference>
<reference evidence="2 3" key="1">
    <citation type="submission" date="2020-03" db="EMBL/GenBank/DDBJ databases">
        <title>The genome sequence of Microvirga sp. c23x22.</title>
        <authorList>
            <person name="Zhang X."/>
        </authorList>
    </citation>
    <scope>NUCLEOTIDE SEQUENCE [LARGE SCALE GENOMIC DNA]</scope>
    <source>
        <strain evidence="3">c23x22</strain>
    </source>
</reference>
<sequence>MTILVRDGGVEDAEGVARAHVQGWRESYKDFLNAESLAGLSVEERFRMWSDILSRPDPTAKFLVAEDVDGTIVGFARGGAVREKGTTPLDTESELYAIYLIDRVKRQGIGRRLAIGVFDHLAQNFASAGLWVLEQNFSARSFYEILGGRPTVEQRLELRGQTVTEIGYRFEPIPRS</sequence>
<dbReference type="Pfam" id="PF00583">
    <property type="entry name" value="Acetyltransf_1"/>
    <property type="match status" value="1"/>
</dbReference>
<evidence type="ECO:0000313" key="3">
    <source>
        <dbReference type="Proteomes" id="UP000707352"/>
    </source>
</evidence>